<evidence type="ECO:0000259" key="1">
    <source>
        <dbReference type="Pfam" id="PF01526"/>
    </source>
</evidence>
<gene>
    <name evidence="2" type="ORF">ACFQ35_09555</name>
</gene>
<dbReference type="Proteomes" id="UP001597263">
    <property type="component" value="Unassembled WGS sequence"/>
</dbReference>
<organism evidence="2 3">
    <name type="scientific">Pseudochrobactrum kiredjianiae</name>
    <dbReference type="NCBI Taxonomy" id="386305"/>
    <lineage>
        <taxon>Bacteria</taxon>
        <taxon>Pseudomonadati</taxon>
        <taxon>Pseudomonadota</taxon>
        <taxon>Alphaproteobacteria</taxon>
        <taxon>Hyphomicrobiales</taxon>
        <taxon>Brucellaceae</taxon>
        <taxon>Pseudochrobactrum</taxon>
    </lineage>
</organism>
<evidence type="ECO:0000313" key="2">
    <source>
        <dbReference type="EMBL" id="MFD1227382.1"/>
    </source>
</evidence>
<dbReference type="Pfam" id="PF01526">
    <property type="entry name" value="DDE_Tnp_Tn3"/>
    <property type="match status" value="1"/>
</dbReference>
<sequence>MGERHLLDILKNGTCWTSYTRHFRPPFGANPKLSNAEQRYILTVYSYGCNLGPGPTARLTSDIATAEALRRMC</sequence>
<keyword evidence="3" id="KW-1185">Reference proteome</keyword>
<feature type="domain" description="Tn3 transposase DDE" evidence="1">
    <location>
        <begin position="8"/>
        <end position="69"/>
    </location>
</feature>
<protein>
    <submittedName>
        <fullName evidence="2">Tn3 family transposase</fullName>
    </submittedName>
</protein>
<name>A0ABW3V2I3_9HYPH</name>
<dbReference type="InterPro" id="IPR002513">
    <property type="entry name" value="Tn3_Tnp_DDE_dom"/>
</dbReference>
<proteinExistence type="predicted"/>
<dbReference type="RefSeq" id="WP_289388048.1">
    <property type="nucleotide sequence ID" value="NZ_JBHEEF010000007.1"/>
</dbReference>
<comment type="caution">
    <text evidence="2">The sequence shown here is derived from an EMBL/GenBank/DDBJ whole genome shotgun (WGS) entry which is preliminary data.</text>
</comment>
<accession>A0ABW3V2I3</accession>
<evidence type="ECO:0000313" key="3">
    <source>
        <dbReference type="Proteomes" id="UP001597263"/>
    </source>
</evidence>
<reference evidence="3" key="1">
    <citation type="journal article" date="2019" name="Int. J. Syst. Evol. Microbiol.">
        <title>The Global Catalogue of Microorganisms (GCM) 10K type strain sequencing project: providing services to taxonomists for standard genome sequencing and annotation.</title>
        <authorList>
            <consortium name="The Broad Institute Genomics Platform"/>
            <consortium name="The Broad Institute Genome Sequencing Center for Infectious Disease"/>
            <person name="Wu L."/>
            <person name="Ma J."/>
        </authorList>
    </citation>
    <scope>NUCLEOTIDE SEQUENCE [LARGE SCALE GENOMIC DNA]</scope>
    <source>
        <strain evidence="3">CCUG 49584</strain>
    </source>
</reference>
<dbReference type="EMBL" id="JBHTMA010000034">
    <property type="protein sequence ID" value="MFD1227382.1"/>
    <property type="molecule type" value="Genomic_DNA"/>
</dbReference>